<dbReference type="Gene3D" id="1.25.40.10">
    <property type="entry name" value="Tetratricopeptide repeat domain"/>
    <property type="match status" value="1"/>
</dbReference>
<proteinExistence type="predicted"/>
<dbReference type="SUPFAM" id="SSF47413">
    <property type="entry name" value="lambda repressor-like DNA-binding domains"/>
    <property type="match status" value="1"/>
</dbReference>
<evidence type="ECO:0000259" key="1">
    <source>
        <dbReference type="PROSITE" id="PS50943"/>
    </source>
</evidence>
<dbReference type="InterPro" id="IPR011990">
    <property type="entry name" value="TPR-like_helical_dom_sf"/>
</dbReference>
<dbReference type="InterPro" id="IPR010982">
    <property type="entry name" value="Lambda_DNA-bd_dom_sf"/>
</dbReference>
<dbReference type="RefSeq" id="WP_344952974.1">
    <property type="nucleotide sequence ID" value="NZ_BAAAZG010000040.1"/>
</dbReference>
<dbReference type="CDD" id="cd00093">
    <property type="entry name" value="HTH_XRE"/>
    <property type="match status" value="1"/>
</dbReference>
<gene>
    <name evidence="2" type="ORF">GCM10022214_54380</name>
</gene>
<dbReference type="PROSITE" id="PS50943">
    <property type="entry name" value="HTH_CROC1"/>
    <property type="match status" value="1"/>
</dbReference>
<dbReference type="Proteomes" id="UP001500683">
    <property type="component" value="Unassembled WGS sequence"/>
</dbReference>
<protein>
    <recommendedName>
        <fullName evidence="1">HTH cro/C1-type domain-containing protein</fullName>
    </recommendedName>
</protein>
<keyword evidence="3" id="KW-1185">Reference proteome</keyword>
<accession>A0ABP7WF39</accession>
<dbReference type="InterPro" id="IPR001387">
    <property type="entry name" value="Cro/C1-type_HTH"/>
</dbReference>
<comment type="caution">
    <text evidence="2">The sequence shown here is derived from an EMBL/GenBank/DDBJ whole genome shotgun (WGS) entry which is preliminary data.</text>
</comment>
<dbReference type="EMBL" id="BAAAZG010000040">
    <property type="protein sequence ID" value="GAA4087262.1"/>
    <property type="molecule type" value="Genomic_DNA"/>
</dbReference>
<sequence length="410" mass="45305">MTTADERRRIGALLQTERRRRRWSKPEMARRLAPHVPDQCPDRETLISYIKRWEAGKVSISERYQFAYAAALGTDIEELFGQKTAAGPAPLAAVDVLRLPHSNGRPADMEYVETLRETNQALVRLDALHGAGDVLPLAARVFRTANHKLATGAYVAKVERDLMAAAGETGEIAAWLAYDADNQAASRQVIHEALELSRAAGDRDMELFELGHLAMQSLHLHRPAEALRIADRALAGELPARVSALFEIRRGRALAQLGDESSALSAFAKAKNALSESISPRDPQWAWWVDETELTRHKAMAHAQLGQWNRTVPLREQVVLACRGEYLYGKLDLAQLLESLMQVRDWTRAEEVITDIAGIADAIAPGRTANLLRRIFAQIGRTEGVPSTVSDAAAYMRGVLETTTSEAAPR</sequence>
<organism evidence="2 3">
    <name type="scientific">Actinomadura miaoliensis</name>
    <dbReference type="NCBI Taxonomy" id="430685"/>
    <lineage>
        <taxon>Bacteria</taxon>
        <taxon>Bacillati</taxon>
        <taxon>Actinomycetota</taxon>
        <taxon>Actinomycetes</taxon>
        <taxon>Streptosporangiales</taxon>
        <taxon>Thermomonosporaceae</taxon>
        <taxon>Actinomadura</taxon>
    </lineage>
</organism>
<dbReference type="SUPFAM" id="SSF48452">
    <property type="entry name" value="TPR-like"/>
    <property type="match status" value="1"/>
</dbReference>
<reference evidence="3" key="1">
    <citation type="journal article" date="2019" name="Int. J. Syst. Evol. Microbiol.">
        <title>The Global Catalogue of Microorganisms (GCM) 10K type strain sequencing project: providing services to taxonomists for standard genome sequencing and annotation.</title>
        <authorList>
            <consortium name="The Broad Institute Genomics Platform"/>
            <consortium name="The Broad Institute Genome Sequencing Center for Infectious Disease"/>
            <person name="Wu L."/>
            <person name="Ma J."/>
        </authorList>
    </citation>
    <scope>NUCLEOTIDE SEQUENCE [LARGE SCALE GENOMIC DNA]</scope>
    <source>
        <strain evidence="3">JCM 16702</strain>
    </source>
</reference>
<name>A0ABP7WF39_9ACTN</name>
<evidence type="ECO:0000313" key="2">
    <source>
        <dbReference type="EMBL" id="GAA4087262.1"/>
    </source>
</evidence>
<evidence type="ECO:0000313" key="3">
    <source>
        <dbReference type="Proteomes" id="UP001500683"/>
    </source>
</evidence>
<dbReference type="Gene3D" id="1.10.260.40">
    <property type="entry name" value="lambda repressor-like DNA-binding domains"/>
    <property type="match status" value="1"/>
</dbReference>
<feature type="domain" description="HTH cro/C1-type" evidence="1">
    <location>
        <begin position="48"/>
        <end position="79"/>
    </location>
</feature>